<sequence length="119" mass="12637">MASPDGGFAAVGLDQVPRWTESWSMCRRFCRRRRRRGRGAGAAVAVLVLLRSAHLASGAAGGGAGAGWVPGRPRGTEGSIYGRGSPWNLDVDAVVNSSNEVDGECGSNLTWWDLLIEPR</sequence>
<protein>
    <submittedName>
        <fullName evidence="1">Protein GDAP2-like protein</fullName>
    </submittedName>
</protein>
<keyword evidence="2" id="KW-1185">Reference proteome</keyword>
<gene>
    <name evidence="1" type="ORF">M6B38_106645</name>
</gene>
<reference evidence="1" key="1">
    <citation type="journal article" date="2023" name="GigaByte">
        <title>Genome assembly of the bearded iris, Iris pallida Lam.</title>
        <authorList>
            <person name="Bruccoleri R.E."/>
            <person name="Oakeley E.J."/>
            <person name="Faust A.M.E."/>
            <person name="Altorfer M."/>
            <person name="Dessus-Babus S."/>
            <person name="Burckhardt D."/>
            <person name="Oertli M."/>
            <person name="Naumann U."/>
            <person name="Petersen F."/>
            <person name="Wong J."/>
        </authorList>
    </citation>
    <scope>NUCLEOTIDE SEQUENCE</scope>
    <source>
        <strain evidence="1">GSM-AAB239-AS_SAM_17_03QT</strain>
    </source>
</reference>
<dbReference type="Proteomes" id="UP001140949">
    <property type="component" value="Unassembled WGS sequence"/>
</dbReference>
<reference evidence="1" key="2">
    <citation type="submission" date="2023-04" db="EMBL/GenBank/DDBJ databases">
        <authorList>
            <person name="Bruccoleri R.E."/>
            <person name="Oakeley E.J."/>
            <person name="Faust A.-M."/>
            <person name="Dessus-Babus S."/>
            <person name="Altorfer M."/>
            <person name="Burckhardt D."/>
            <person name="Oertli M."/>
            <person name="Naumann U."/>
            <person name="Petersen F."/>
            <person name="Wong J."/>
        </authorList>
    </citation>
    <scope>NUCLEOTIDE SEQUENCE</scope>
    <source>
        <strain evidence="1">GSM-AAB239-AS_SAM_17_03QT</strain>
        <tissue evidence="1">Leaf</tissue>
    </source>
</reference>
<accession>A0AAX6ERW1</accession>
<name>A0AAX6ERW1_IRIPA</name>
<evidence type="ECO:0000313" key="2">
    <source>
        <dbReference type="Proteomes" id="UP001140949"/>
    </source>
</evidence>
<dbReference type="AlphaFoldDB" id="A0AAX6ERW1"/>
<proteinExistence type="predicted"/>
<comment type="caution">
    <text evidence="1">The sequence shown here is derived from an EMBL/GenBank/DDBJ whole genome shotgun (WGS) entry which is preliminary data.</text>
</comment>
<evidence type="ECO:0000313" key="1">
    <source>
        <dbReference type="EMBL" id="KAJ6806743.1"/>
    </source>
</evidence>
<organism evidence="1 2">
    <name type="scientific">Iris pallida</name>
    <name type="common">Sweet iris</name>
    <dbReference type="NCBI Taxonomy" id="29817"/>
    <lineage>
        <taxon>Eukaryota</taxon>
        <taxon>Viridiplantae</taxon>
        <taxon>Streptophyta</taxon>
        <taxon>Embryophyta</taxon>
        <taxon>Tracheophyta</taxon>
        <taxon>Spermatophyta</taxon>
        <taxon>Magnoliopsida</taxon>
        <taxon>Liliopsida</taxon>
        <taxon>Asparagales</taxon>
        <taxon>Iridaceae</taxon>
        <taxon>Iridoideae</taxon>
        <taxon>Irideae</taxon>
        <taxon>Iris</taxon>
    </lineage>
</organism>
<dbReference type="EMBL" id="JANAVB010034419">
    <property type="protein sequence ID" value="KAJ6806743.1"/>
    <property type="molecule type" value="Genomic_DNA"/>
</dbReference>